<dbReference type="Pfam" id="PF18019">
    <property type="entry name" value="Cas3_HD"/>
    <property type="match status" value="1"/>
</dbReference>
<keyword evidence="5" id="KW-0378">Hydrolase</keyword>
<dbReference type="GO" id="GO:0004386">
    <property type="term" value="F:helicase activity"/>
    <property type="evidence" value="ECO:0007669"/>
    <property type="project" value="UniProtKB-KW"/>
</dbReference>
<keyword evidence="4" id="KW-0547">Nucleotide-binding</keyword>
<dbReference type="GO" id="GO:0051607">
    <property type="term" value="P:defense response to virus"/>
    <property type="evidence" value="ECO:0007669"/>
    <property type="project" value="UniProtKB-KW"/>
</dbReference>
<dbReference type="Pfam" id="PF21384">
    <property type="entry name" value="Cas3_I-F_Cas2"/>
    <property type="match status" value="1"/>
</dbReference>
<gene>
    <name evidence="10" type="ORF">DFP81_106185</name>
</gene>
<keyword evidence="11" id="KW-1185">Reference proteome</keyword>
<dbReference type="InterPro" id="IPR038257">
    <property type="entry name" value="CRISPR-assoc_Cas3_HD_sf"/>
</dbReference>
<evidence type="ECO:0000313" key="10">
    <source>
        <dbReference type="EMBL" id="REG83325.1"/>
    </source>
</evidence>
<organism evidence="10 11">
    <name type="scientific">Marinomonas pollencensis</name>
    <dbReference type="NCBI Taxonomy" id="491954"/>
    <lineage>
        <taxon>Bacteria</taxon>
        <taxon>Pseudomonadati</taxon>
        <taxon>Pseudomonadota</taxon>
        <taxon>Gammaproteobacteria</taxon>
        <taxon>Oceanospirillales</taxon>
        <taxon>Oceanospirillaceae</taxon>
        <taxon>Marinomonas</taxon>
    </lineage>
</organism>
<dbReference type="InterPro" id="IPR027417">
    <property type="entry name" value="P-loop_NTPase"/>
</dbReference>
<dbReference type="InterPro" id="IPR048823">
    <property type="entry name" value="Cas3_I-F_Cas2"/>
</dbReference>
<protein>
    <submittedName>
        <fullName evidence="10">CRISPR-associated Cas3 family helicase</fullName>
    </submittedName>
</protein>
<evidence type="ECO:0000256" key="7">
    <source>
        <dbReference type="ARBA" id="ARBA00022840"/>
    </source>
</evidence>
<keyword evidence="3" id="KW-0479">Metal-binding</keyword>
<comment type="caution">
    <text evidence="10">The sequence shown here is derived from an EMBL/GenBank/DDBJ whole genome shotgun (WGS) entry which is preliminary data.</text>
</comment>
<evidence type="ECO:0000256" key="5">
    <source>
        <dbReference type="ARBA" id="ARBA00022801"/>
    </source>
</evidence>
<dbReference type="GO" id="GO:0046872">
    <property type="term" value="F:metal ion binding"/>
    <property type="evidence" value="ECO:0007669"/>
    <property type="project" value="UniProtKB-KW"/>
</dbReference>
<evidence type="ECO:0000313" key="11">
    <source>
        <dbReference type="Proteomes" id="UP000256542"/>
    </source>
</evidence>
<evidence type="ECO:0000259" key="9">
    <source>
        <dbReference type="PROSITE" id="PS51643"/>
    </source>
</evidence>
<keyword evidence="6" id="KW-0347">Helicase</keyword>
<comment type="similarity">
    <text evidence="1">In the N-terminal section; belongs to the CRISPR-associated nuclease Cas3-HD family.</text>
</comment>
<reference evidence="10 11" key="1">
    <citation type="submission" date="2018-08" db="EMBL/GenBank/DDBJ databases">
        <title>Genomic Encyclopedia of Type Strains, Phase III (KMG-III): the genomes of soil and plant-associated and newly described type strains.</title>
        <authorList>
            <person name="Whitman W."/>
        </authorList>
    </citation>
    <scope>NUCLEOTIDE SEQUENCE [LARGE SCALE GENOMIC DNA]</scope>
    <source>
        <strain evidence="10 11">CECT 7375</strain>
    </source>
</reference>
<dbReference type="GO" id="GO:0016787">
    <property type="term" value="F:hydrolase activity"/>
    <property type="evidence" value="ECO:0007669"/>
    <property type="project" value="UniProtKB-KW"/>
</dbReference>
<dbReference type="Gene3D" id="1.10.3210.30">
    <property type="match status" value="1"/>
</dbReference>
<proteinExistence type="inferred from homology"/>
<dbReference type="RefSeq" id="WP_115897801.1">
    <property type="nucleotide sequence ID" value="NZ_QUNG01000006.1"/>
</dbReference>
<comment type="similarity">
    <text evidence="2">In the central section; belongs to the CRISPR-associated helicase Cas3 family.</text>
</comment>
<evidence type="ECO:0000256" key="6">
    <source>
        <dbReference type="ARBA" id="ARBA00022806"/>
    </source>
</evidence>
<evidence type="ECO:0000256" key="3">
    <source>
        <dbReference type="ARBA" id="ARBA00022723"/>
    </source>
</evidence>
<keyword evidence="7" id="KW-0067">ATP-binding</keyword>
<evidence type="ECO:0000256" key="4">
    <source>
        <dbReference type="ARBA" id="ARBA00022741"/>
    </source>
</evidence>
<dbReference type="GO" id="GO:0005524">
    <property type="term" value="F:ATP binding"/>
    <property type="evidence" value="ECO:0007669"/>
    <property type="project" value="UniProtKB-KW"/>
</dbReference>
<dbReference type="InterPro" id="IPR013395">
    <property type="entry name" value="CRISPR-assoc_Cas3_yers"/>
</dbReference>
<dbReference type="InterPro" id="IPR006483">
    <property type="entry name" value="CRISPR-assoc_Cas3_HD"/>
</dbReference>
<dbReference type="NCBIfam" id="TIGR02562">
    <property type="entry name" value="cas3_yersinia"/>
    <property type="match status" value="1"/>
</dbReference>
<dbReference type="Proteomes" id="UP000256542">
    <property type="component" value="Unassembled WGS sequence"/>
</dbReference>
<dbReference type="OrthoDB" id="220028at2"/>
<name>A0A3E0DMM8_9GAMM</name>
<evidence type="ECO:0000256" key="1">
    <source>
        <dbReference type="ARBA" id="ARBA00006847"/>
    </source>
</evidence>
<accession>A0A3E0DMM8</accession>
<sequence>MNILLVSQCSKKALKETRRVIDQFAERTGDRTWQTAITEQGLATLRKLLKKTARRNTSVACHWIRGRNRTELKWLVGNPRRFNEWGSVPTNVTGRDILRSGDENTWQTAEDIRVLAGIAALFHDFGKANKAFQEKLKPFSGKKKKTYEPYRHEWVSVRLFEAFVIHAIEGVEKSKQDAAWLTLLSNLPDDIESKVMANLKKDGIDTKIYSPLCLLPPVAKAVAWLILSHHKLPEPFDEDVELVKYPEGIIDGGYICAEWNSSQCRTQDWKTNEIAAVWFFEKGTPFCSKVWRERVGRIATQGAKRAQLHTQDWLNQPFSLHLARLSLMLGDHYYSSQKSIGPKSSWHDDKGYKKVYANTWRERGSRDNGKYNQTLDEHLIGVYRHSHQIVRSLSSLKESLPVITRHPELKKRTLDSRFAWQNKAYELAVSVRGKAKQHGFFGVNVASTGKGKTFANARIMYGLADDRKGCRFSVALGLRTLTLQTGDAFKDLLRLDDEDLAVLIGSKAVKDLHEQAKTKRVLEEESKQEVLLGSESANDFSDQDSYVSYEGMLGDGPLSRWLENSPKNNKLVNAPVLVSTVDHLMPSTEGSRGGKQIAPMLRLLTSDLVLDEPDDFGLEDLPALCRLVNWAGMLGSNVLLSSATLPPDLINALFAAYLAGRKHYEAAVSVNPSQTPNVVCAWFDEFRSDSIQASEQTVFSEHHQKLMATRAEKLLEQSIKRRVALVDCDGKVDCDNEMDSKTHDSTVIQAVSNRIHQSILALHYAHHHSHPSLPAKASFGLVRMANINPLVAVAKALMNTPSPDGIQIHYCVYHSQFLLLQRSAIENMLDTVLNRKDPNAIWTQPGVSAALKAQPNDQHIFVVLGSPVTEVGRDHSYDWAVVEPSSIRSLIQLAGRVLRHSDATVDTANIHLLNQNVRAMKNEKAAYIKPGFESSVFLLDSHKLNDLLEPSEYQTINALPRIQKRDLLAPTKRFVDLEHAALHSQLWGKDKENGEAFASLWWDKPCHWTNHLQRKLPFRRHTPDESYCFYLEEEYDEPTMHRWHDNGELKADDKQSFQRDQALTFAKGVNNWAKQFDYQSALLALADELNKELSEASIQFGSIRLRKSGENDVWQQSDVLGFYKPSN</sequence>
<dbReference type="InterPro" id="IPR054712">
    <property type="entry name" value="Cas3-like_dom"/>
</dbReference>
<dbReference type="EMBL" id="QUNG01000006">
    <property type="protein sequence ID" value="REG83325.1"/>
    <property type="molecule type" value="Genomic_DNA"/>
</dbReference>
<feature type="domain" description="HD Cas3-type" evidence="9">
    <location>
        <begin position="102"/>
        <end position="333"/>
    </location>
</feature>
<dbReference type="AlphaFoldDB" id="A0A3E0DMM8"/>
<keyword evidence="8" id="KW-0051">Antiviral defense</keyword>
<dbReference type="Pfam" id="PF22590">
    <property type="entry name" value="Cas3-like_C_2"/>
    <property type="match status" value="1"/>
</dbReference>
<dbReference type="PROSITE" id="PS51643">
    <property type="entry name" value="HD_CAS3"/>
    <property type="match status" value="1"/>
</dbReference>
<dbReference type="SUPFAM" id="SSF52540">
    <property type="entry name" value="P-loop containing nucleoside triphosphate hydrolases"/>
    <property type="match status" value="1"/>
</dbReference>
<evidence type="ECO:0000256" key="8">
    <source>
        <dbReference type="ARBA" id="ARBA00023118"/>
    </source>
</evidence>
<evidence type="ECO:0000256" key="2">
    <source>
        <dbReference type="ARBA" id="ARBA00009046"/>
    </source>
</evidence>